<organism evidence="2 3">
    <name type="scientific">Sphaerobolus stellatus (strain SS14)</name>
    <dbReference type="NCBI Taxonomy" id="990650"/>
    <lineage>
        <taxon>Eukaryota</taxon>
        <taxon>Fungi</taxon>
        <taxon>Dikarya</taxon>
        <taxon>Basidiomycota</taxon>
        <taxon>Agaricomycotina</taxon>
        <taxon>Agaricomycetes</taxon>
        <taxon>Phallomycetidae</taxon>
        <taxon>Geastrales</taxon>
        <taxon>Sphaerobolaceae</taxon>
        <taxon>Sphaerobolus</taxon>
    </lineage>
</organism>
<evidence type="ECO:0000313" key="3">
    <source>
        <dbReference type="Proteomes" id="UP000054279"/>
    </source>
</evidence>
<proteinExistence type="predicted"/>
<feature type="signal peptide" evidence="1">
    <location>
        <begin position="1"/>
        <end position="24"/>
    </location>
</feature>
<keyword evidence="3" id="KW-1185">Reference proteome</keyword>
<accession>A0A0C9VJ70</accession>
<dbReference type="AlphaFoldDB" id="A0A0C9VJ70"/>
<protein>
    <submittedName>
        <fullName evidence="2">Unplaced genomic scaffold SPHSTscaffold_60, whole genome shotgun sequence</fullName>
    </submittedName>
</protein>
<name>A0A0C9VJ70_SPHS4</name>
<dbReference type="Proteomes" id="UP000054279">
    <property type="component" value="Unassembled WGS sequence"/>
</dbReference>
<dbReference type="EMBL" id="KN837135">
    <property type="protein sequence ID" value="KIJ41632.1"/>
    <property type="molecule type" value="Genomic_DNA"/>
</dbReference>
<keyword evidence="1" id="KW-0732">Signal</keyword>
<gene>
    <name evidence="2" type="ORF">M422DRAFT_255249</name>
</gene>
<evidence type="ECO:0000313" key="2">
    <source>
        <dbReference type="EMBL" id="KIJ41632.1"/>
    </source>
</evidence>
<dbReference type="HOGENOM" id="CLU_991028_0_0_1"/>
<dbReference type="OrthoDB" id="2447803at2759"/>
<evidence type="ECO:0000256" key="1">
    <source>
        <dbReference type="SAM" id="SignalP"/>
    </source>
</evidence>
<reference evidence="2 3" key="1">
    <citation type="submission" date="2014-06" db="EMBL/GenBank/DDBJ databases">
        <title>Evolutionary Origins and Diversification of the Mycorrhizal Mutualists.</title>
        <authorList>
            <consortium name="DOE Joint Genome Institute"/>
            <consortium name="Mycorrhizal Genomics Consortium"/>
            <person name="Kohler A."/>
            <person name="Kuo A."/>
            <person name="Nagy L.G."/>
            <person name="Floudas D."/>
            <person name="Copeland A."/>
            <person name="Barry K.W."/>
            <person name="Cichocki N."/>
            <person name="Veneault-Fourrey C."/>
            <person name="LaButti K."/>
            <person name="Lindquist E.A."/>
            <person name="Lipzen A."/>
            <person name="Lundell T."/>
            <person name="Morin E."/>
            <person name="Murat C."/>
            <person name="Riley R."/>
            <person name="Ohm R."/>
            <person name="Sun H."/>
            <person name="Tunlid A."/>
            <person name="Henrissat B."/>
            <person name="Grigoriev I.V."/>
            <person name="Hibbett D.S."/>
            <person name="Martin F."/>
        </authorList>
    </citation>
    <scope>NUCLEOTIDE SEQUENCE [LARGE SCALE GENOMIC DNA]</scope>
    <source>
        <strain evidence="2 3">SS14</strain>
    </source>
</reference>
<sequence>MARRGQRKAVSPLLALGTFLLADAADEEEEHMALLVLALAMRQSPKLFDRWKRSLSMTDWVRLDHDQFGLAKSGYGWGLSGGRAEPWAATSDCPPPELEAMNAECEKCTIRVALRASGPCEVGGASCRSFFEAWAMTGINNFLLELPAFSPGLQALVIRAPYSVTSYLVILALAMVQSLRRVDWEYIANGQGQLNDITNFITSIFRSGFHNLSDLSLEVDIPVVHRFFASSGPASNYHPFLSGRSMSQRLRIFTTYYKSSSKMKAFSRNFLSTVSEFAKER</sequence>
<feature type="chain" id="PRO_5002221701" evidence="1">
    <location>
        <begin position="25"/>
        <end position="281"/>
    </location>
</feature>